<evidence type="ECO:0000313" key="3">
    <source>
        <dbReference type="Proteomes" id="UP000032900"/>
    </source>
</evidence>
<sequence>MQITDLTSPLSVLSASAMIANSITMRRQIDDVDILISPLMEPYNAGSFFDSPQIILRGEAAAREKMDELLRLSQRLDSMGQQPAPSVPPAPEVYLISQIHLEGVDYISHRFFMSSFDIAPGDAITLNQLAKGISRLMGTRYFETVTYELTPEKEGYVLTMYAKESARARLKFSLHYDNEYKAGILTNVTLRNVLARGNRLSATMDVSERPRLHTSIISYYGDNHRAASRLDLVWENNNFPVYLEGGSRYGSFIHNYTDLTLGFMSSLDTKWLLRGYMELERSVLKRQSGFYEVFSAGVEKFGNVFISTNFSLNRNTINRRFFQPGAVNCH</sequence>
<dbReference type="Gene3D" id="3.10.20.310">
    <property type="entry name" value="membrane protein fhac"/>
    <property type="match status" value="1"/>
</dbReference>
<organism evidence="2 3">
    <name type="scientific">Geofilum rubicundum JCM 15548</name>
    <dbReference type="NCBI Taxonomy" id="1236989"/>
    <lineage>
        <taxon>Bacteria</taxon>
        <taxon>Pseudomonadati</taxon>
        <taxon>Bacteroidota</taxon>
        <taxon>Bacteroidia</taxon>
        <taxon>Marinilabiliales</taxon>
        <taxon>Marinilabiliaceae</taxon>
        <taxon>Geofilum</taxon>
    </lineage>
</organism>
<evidence type="ECO:0000313" key="2">
    <source>
        <dbReference type="EMBL" id="GAO29215.1"/>
    </source>
</evidence>
<dbReference type="Proteomes" id="UP000032900">
    <property type="component" value="Unassembled WGS sequence"/>
</dbReference>
<keyword evidence="3" id="KW-1185">Reference proteome</keyword>
<dbReference type="STRING" id="1236989.JCM15548_11381"/>
<accession>A0A0E9LWG3</accession>
<dbReference type="InterPro" id="IPR043864">
    <property type="entry name" value="Omp85-like_dom"/>
</dbReference>
<name>A0A0E9LWG3_9BACT</name>
<gene>
    <name evidence="2" type="ORF">JCM15548_11381</name>
</gene>
<dbReference type="OrthoDB" id="9770965at2"/>
<feature type="domain" description="OMP85-like membrane spanning beta-barrel" evidence="1">
    <location>
        <begin position="162"/>
        <end position="223"/>
    </location>
</feature>
<evidence type="ECO:0000259" key="1">
    <source>
        <dbReference type="Pfam" id="PF19143"/>
    </source>
</evidence>
<protein>
    <submittedName>
        <fullName evidence="2">Putative patatin-like phospholipase</fullName>
    </submittedName>
</protein>
<dbReference type="RefSeq" id="WP_062123240.1">
    <property type="nucleotide sequence ID" value="NZ_BAZW01000007.1"/>
</dbReference>
<dbReference type="EMBL" id="BAZW01000007">
    <property type="protein sequence ID" value="GAO29215.1"/>
    <property type="molecule type" value="Genomic_DNA"/>
</dbReference>
<dbReference type="Pfam" id="PF19143">
    <property type="entry name" value="Omp85_2"/>
    <property type="match status" value="1"/>
</dbReference>
<reference evidence="2 3" key="1">
    <citation type="journal article" date="2015" name="Microbes Environ.">
        <title>Distribution and evolution of nitrogen fixation genes in the phylum bacteroidetes.</title>
        <authorList>
            <person name="Inoue J."/>
            <person name="Oshima K."/>
            <person name="Suda W."/>
            <person name="Sakamoto M."/>
            <person name="Iino T."/>
            <person name="Noda S."/>
            <person name="Hongoh Y."/>
            <person name="Hattori M."/>
            <person name="Ohkuma M."/>
        </authorList>
    </citation>
    <scope>NUCLEOTIDE SEQUENCE [LARGE SCALE GENOMIC DNA]</scope>
    <source>
        <strain evidence="2">JCM 15548</strain>
    </source>
</reference>
<comment type="caution">
    <text evidence="2">The sequence shown here is derived from an EMBL/GenBank/DDBJ whole genome shotgun (WGS) entry which is preliminary data.</text>
</comment>
<proteinExistence type="predicted"/>
<dbReference type="AlphaFoldDB" id="A0A0E9LWG3"/>